<keyword evidence="1" id="KW-1133">Transmembrane helix</keyword>
<reference evidence="2 3" key="1">
    <citation type="submission" date="2019-06" db="EMBL/GenBank/DDBJ databases">
        <title>Whole genome shotgun sequence of Microbacterium liquefaciens NBRC 15037.</title>
        <authorList>
            <person name="Hosoyama A."/>
            <person name="Uohara A."/>
            <person name="Ohji S."/>
            <person name="Ichikawa N."/>
        </authorList>
    </citation>
    <scope>NUCLEOTIDE SEQUENCE [LARGE SCALE GENOMIC DNA]</scope>
    <source>
        <strain evidence="2 3">NBRC 15037</strain>
    </source>
</reference>
<gene>
    <name evidence="2" type="ORF">MLI01_26800</name>
</gene>
<protein>
    <submittedName>
        <fullName evidence="2">Uncharacterized protein</fullName>
    </submittedName>
</protein>
<dbReference type="Proteomes" id="UP000317410">
    <property type="component" value="Unassembled WGS sequence"/>
</dbReference>
<dbReference type="EMBL" id="BJNQ01000021">
    <property type="protein sequence ID" value="GEC76535.1"/>
    <property type="molecule type" value="Genomic_DNA"/>
</dbReference>
<feature type="transmembrane region" description="Helical" evidence="1">
    <location>
        <begin position="81"/>
        <end position="100"/>
    </location>
</feature>
<evidence type="ECO:0000313" key="3">
    <source>
        <dbReference type="Proteomes" id="UP000317410"/>
    </source>
</evidence>
<accession>A0A4Y4B7E8</accession>
<keyword evidence="1" id="KW-0472">Membrane</keyword>
<evidence type="ECO:0000313" key="2">
    <source>
        <dbReference type="EMBL" id="GEC76535.1"/>
    </source>
</evidence>
<evidence type="ECO:0000256" key="1">
    <source>
        <dbReference type="SAM" id="Phobius"/>
    </source>
</evidence>
<comment type="caution">
    <text evidence="2">The sequence shown here is derived from an EMBL/GenBank/DDBJ whole genome shotgun (WGS) entry which is preliminary data.</text>
</comment>
<sequence length="113" mass="11422">MRAMTTTGSNLGGSSVATRAGVVLIVIHAFMISTGLLLIAGMLSAAAAFTGGLTITIPLVASFQGSSEVGTSPAMTLTGSWFAAAVLVATLAVALSLLIIKISRLRDVRNSRS</sequence>
<keyword evidence="1" id="KW-0812">Transmembrane</keyword>
<organism evidence="2 3">
    <name type="scientific">Microbacterium maritypicum</name>
    <name type="common">Microbacterium liquefaciens</name>
    <dbReference type="NCBI Taxonomy" id="33918"/>
    <lineage>
        <taxon>Bacteria</taxon>
        <taxon>Bacillati</taxon>
        <taxon>Actinomycetota</taxon>
        <taxon>Actinomycetes</taxon>
        <taxon>Micrococcales</taxon>
        <taxon>Microbacteriaceae</taxon>
        <taxon>Microbacterium</taxon>
    </lineage>
</organism>
<proteinExistence type="predicted"/>
<dbReference type="AlphaFoldDB" id="A0A4Y4B7E8"/>
<name>A0A4Y4B7E8_MICMQ</name>